<name>A0ABS5DB75_9PSEU</name>
<evidence type="ECO:0000256" key="2">
    <source>
        <dbReference type="SAM" id="Phobius"/>
    </source>
</evidence>
<feature type="domain" description="Mce/MlaD" evidence="3">
    <location>
        <begin position="43"/>
        <end position="119"/>
    </location>
</feature>
<dbReference type="PANTHER" id="PTHR33371:SF4">
    <property type="entry name" value="INTERMEMBRANE PHOSPHOLIPID TRANSPORT SYSTEM BINDING PROTEIN MLAD"/>
    <property type="match status" value="1"/>
</dbReference>
<dbReference type="InterPro" id="IPR052336">
    <property type="entry name" value="MlaD_Phospholipid_Transporter"/>
</dbReference>
<gene>
    <name evidence="4" type="ORF">KBO27_06250</name>
</gene>
<keyword evidence="5" id="KW-1185">Reference proteome</keyword>
<accession>A0ABS5DB75</accession>
<feature type="region of interest" description="Disordered" evidence="1">
    <location>
        <begin position="403"/>
        <end position="429"/>
    </location>
</feature>
<keyword evidence="2" id="KW-1133">Transmembrane helix</keyword>
<evidence type="ECO:0000313" key="5">
    <source>
        <dbReference type="Proteomes" id="UP000674084"/>
    </source>
</evidence>
<evidence type="ECO:0000256" key="1">
    <source>
        <dbReference type="SAM" id="MobiDB-lite"/>
    </source>
</evidence>
<proteinExistence type="predicted"/>
<feature type="transmembrane region" description="Helical" evidence="2">
    <location>
        <begin position="12"/>
        <end position="29"/>
    </location>
</feature>
<protein>
    <submittedName>
        <fullName evidence="4">MCE family protein</fullName>
    </submittedName>
</protein>
<organism evidence="4 5">
    <name type="scientific">Saccharopolyspora endophytica</name>
    <dbReference type="NCBI Taxonomy" id="543886"/>
    <lineage>
        <taxon>Bacteria</taxon>
        <taxon>Bacillati</taxon>
        <taxon>Actinomycetota</taxon>
        <taxon>Actinomycetes</taxon>
        <taxon>Pseudonocardiales</taxon>
        <taxon>Pseudonocardiaceae</taxon>
        <taxon>Saccharopolyspora</taxon>
    </lineage>
</organism>
<dbReference type="PANTHER" id="PTHR33371">
    <property type="entry name" value="INTERMEMBRANE PHOSPHOLIPID TRANSPORT SYSTEM BINDING PROTEIN MLAD-RELATED"/>
    <property type="match status" value="1"/>
</dbReference>
<evidence type="ECO:0000259" key="3">
    <source>
        <dbReference type="Pfam" id="PF02470"/>
    </source>
</evidence>
<sequence>MRFFQGTAGKLVVLGTFFVLSMVYMGYLLDKAGVTNPLANSQSYTASFETSDVDNAIPVGDVKVAGVNVGKIDSVEHANGKAQVVVSLEQQAAPLHEGAKVRIGAKSLAGESYIEIEDGKGEELPSGSRIPPEAVERGVQLRDVVNSLDPKTRAALGGVIRTAGEGTTGSKEDVASAMTGLGQLGRQGYTAVDAISAQSKDLTTLAQQTTTVLDALDTGQGQIASLVENAQRLTSATSGQQEDLAATVRSLPGVLSSTQTATGKLHELSSSVAPVASDLKTAAPYLNSSLQQLPQTTSDLRGLLPGLNGTLHQAPDTLDRLPVTAQDVSALVPQARTAMTNLNPMLSYIKPYGPELGAFFANFGSIFQYTDEAGIHFFRLMPDLGNEGIVKGVPAPLPNVLTNSNPYPAPGQSVSPEGREFTRIHPQPN</sequence>
<dbReference type="Proteomes" id="UP000674084">
    <property type="component" value="Unassembled WGS sequence"/>
</dbReference>
<reference evidence="4 5" key="1">
    <citation type="submission" date="2021-04" db="EMBL/GenBank/DDBJ databases">
        <title>Whole-genome sequencing of Saccharopolyspora endophytica KCTC 19397.</title>
        <authorList>
            <person name="Ay H."/>
            <person name="Saygin H."/>
            <person name="Sahin N."/>
        </authorList>
    </citation>
    <scope>NUCLEOTIDE SEQUENCE [LARGE SCALE GENOMIC DNA]</scope>
    <source>
        <strain evidence="4 5">KCTC 19397</strain>
    </source>
</reference>
<dbReference type="RefSeq" id="WP_210968978.1">
    <property type="nucleotide sequence ID" value="NZ_JAGPXE010000002.1"/>
</dbReference>
<comment type="caution">
    <text evidence="4">The sequence shown here is derived from an EMBL/GenBank/DDBJ whole genome shotgun (WGS) entry which is preliminary data.</text>
</comment>
<keyword evidence="2" id="KW-0812">Transmembrane</keyword>
<dbReference type="EMBL" id="JAGPXE010000002">
    <property type="protein sequence ID" value="MBQ0923536.1"/>
    <property type="molecule type" value="Genomic_DNA"/>
</dbReference>
<keyword evidence="2" id="KW-0472">Membrane</keyword>
<dbReference type="Pfam" id="PF02470">
    <property type="entry name" value="MlaD"/>
    <property type="match status" value="1"/>
</dbReference>
<dbReference type="InterPro" id="IPR003399">
    <property type="entry name" value="Mce/MlaD"/>
</dbReference>
<dbReference type="SUPFAM" id="SSF58104">
    <property type="entry name" value="Methyl-accepting chemotaxis protein (MCP) signaling domain"/>
    <property type="match status" value="1"/>
</dbReference>
<evidence type="ECO:0000313" key="4">
    <source>
        <dbReference type="EMBL" id="MBQ0923536.1"/>
    </source>
</evidence>